<feature type="compositionally biased region" description="Basic and acidic residues" evidence="1">
    <location>
        <begin position="787"/>
        <end position="801"/>
    </location>
</feature>
<feature type="compositionally biased region" description="Basic residues" evidence="1">
    <location>
        <begin position="776"/>
        <end position="786"/>
    </location>
</feature>
<evidence type="ECO:0000256" key="1">
    <source>
        <dbReference type="SAM" id="MobiDB-lite"/>
    </source>
</evidence>
<dbReference type="AlphaFoldDB" id="A0A1D2NN54"/>
<feature type="compositionally biased region" description="Basic residues" evidence="1">
    <location>
        <begin position="749"/>
        <end position="759"/>
    </location>
</feature>
<gene>
    <name evidence="2" type="ORF">Ocin01_00016</name>
</gene>
<keyword evidence="3" id="KW-1185">Reference proteome</keyword>
<dbReference type="Proteomes" id="UP000094527">
    <property type="component" value="Unassembled WGS sequence"/>
</dbReference>
<accession>A0A1D2NN54</accession>
<feature type="compositionally biased region" description="Low complexity" evidence="1">
    <location>
        <begin position="918"/>
        <end position="929"/>
    </location>
</feature>
<feature type="compositionally biased region" description="Basic and acidic residues" evidence="1">
    <location>
        <begin position="1"/>
        <end position="17"/>
    </location>
</feature>
<feature type="compositionally biased region" description="Low complexity" evidence="1">
    <location>
        <begin position="23"/>
        <end position="34"/>
    </location>
</feature>
<sequence>MEETIKVKETEVNKDDPISNDGNNPSNQNASPQPDQERRTDNQLPEEPSRTQSNQELDNQQSVNRISYSSKGSGSVKEKGTPGDDEIIGETCLSLSDQDFLREEIDSCDDNESNELVCDDVCDEDDGKTNAPGTKVVFQTPDERKTYKFDSEQSFEEEGDLLRDNGCDFCATVCGRPVNPSELQDRPSWIKFFHAQPNYYRSKCQWMMNQHRLRDYLYKKDKRQRKKVATSIIVDDKGHLFPSWKQVGNFEKRPLWGLPTSQWDFDERNGKHGYRMLTSDPPETPLPTFFRAMPPISEDICVEDDANILKKRTRILVCRSPFCARKVLRRVNRDYRGKMPKGVKFGDLPPGEVVEDPLIKKLMEEMQKVFVEFLARKVPIIWIYGRPIKSVAEIRRRHCIQLAESHKFTYISLDEEVALLAAKGSKAIEAGNPYFEGFSAVERLAIPVCIKLVQDQIYSLNRFESLELLKFLMLQYWPTNGYVIDGFPWDDKDNEDFEKTFYPISAGIYFLDSKWTTDKTETPEVLPPLYFKRNIKYDENLVETACGNFGLKTIKIINCETLDEEMSYAVNAVVDEYLDAYDEVLEGNDDVLRDNDLELEKFGETVGYGLDLGKYMKPKPKDGQEHLLELDKLKEMGWDGIKGKGEYTSAIFDAEAQGVKVTPSKRKVDGEGDEGKDADGGEGDGKKEHGEEDICPEDDEECKKKREEKKRRRRRKHCCKCCKCHIKGQSRKPREDSAEDGGESEKPPKGRRRRHHRRPSIGSDDDDASDDGKAARSGRRKGKKVPKAFDDSHSEPDHEMGDDGPFVYDKKWGFRAIRRAGKHPDVRIPRITTPSLKTSFKEKESDIQRRAAEGSGVYALPQSQSHQIPDPYNTLPHRAGDKPGDYLHDYPGPRASERFSKINRKPITDSDKLSGIQAPTPTTPYAEEPTSGLRALFSDTMSRIIAKNQADIRKIKYDKLKHKVAQVEYEIYQDDYRLPKYRFYKTYKDYTPEDFIKERQNWIPCADCFDSFKQAEQFHRGEQLANLSHIEHDRYEQKQEHDHQYGKGPLFNRMVSCLCGEDNEAGFHIPGFKPDPKIVDNSDIERFNQLPNYKKRKP</sequence>
<feature type="region of interest" description="Disordered" evidence="1">
    <location>
        <begin position="907"/>
        <end position="929"/>
    </location>
</feature>
<evidence type="ECO:0000313" key="2">
    <source>
        <dbReference type="EMBL" id="ODN06667.1"/>
    </source>
</evidence>
<evidence type="ECO:0000313" key="3">
    <source>
        <dbReference type="Proteomes" id="UP000094527"/>
    </source>
</evidence>
<feature type="region of interest" description="Disordered" evidence="1">
    <location>
        <begin position="730"/>
        <end position="808"/>
    </location>
</feature>
<feature type="region of interest" description="Disordered" evidence="1">
    <location>
        <begin position="660"/>
        <end position="707"/>
    </location>
</feature>
<name>A0A1D2NN54_ORCCI</name>
<proteinExistence type="predicted"/>
<dbReference type="EMBL" id="LJIJ01000001">
    <property type="protein sequence ID" value="ODN06667.1"/>
    <property type="molecule type" value="Genomic_DNA"/>
</dbReference>
<feature type="region of interest" description="Disordered" evidence="1">
    <location>
        <begin position="1"/>
        <end position="89"/>
    </location>
</feature>
<reference evidence="2 3" key="1">
    <citation type="journal article" date="2016" name="Genome Biol. Evol.">
        <title>Gene Family Evolution Reflects Adaptation to Soil Environmental Stressors in the Genome of the Collembolan Orchesella cincta.</title>
        <authorList>
            <person name="Faddeeva-Vakhrusheva A."/>
            <person name="Derks M.F."/>
            <person name="Anvar S.Y."/>
            <person name="Agamennone V."/>
            <person name="Suring W."/>
            <person name="Smit S."/>
            <person name="van Straalen N.M."/>
            <person name="Roelofs D."/>
        </authorList>
    </citation>
    <scope>NUCLEOTIDE SEQUENCE [LARGE SCALE GENOMIC DNA]</scope>
    <source>
        <tissue evidence="2">Mixed pool</tissue>
    </source>
</reference>
<organism evidence="2 3">
    <name type="scientific">Orchesella cincta</name>
    <name type="common">Springtail</name>
    <name type="synonym">Podura cincta</name>
    <dbReference type="NCBI Taxonomy" id="48709"/>
    <lineage>
        <taxon>Eukaryota</taxon>
        <taxon>Metazoa</taxon>
        <taxon>Ecdysozoa</taxon>
        <taxon>Arthropoda</taxon>
        <taxon>Hexapoda</taxon>
        <taxon>Collembola</taxon>
        <taxon>Entomobryomorpha</taxon>
        <taxon>Entomobryoidea</taxon>
        <taxon>Orchesellidae</taxon>
        <taxon>Orchesellinae</taxon>
        <taxon>Orchesella</taxon>
    </lineage>
</organism>
<feature type="compositionally biased region" description="Basic and acidic residues" evidence="1">
    <location>
        <begin position="666"/>
        <end position="692"/>
    </location>
</feature>
<feature type="compositionally biased region" description="Polar residues" evidence="1">
    <location>
        <begin position="50"/>
        <end position="66"/>
    </location>
</feature>
<comment type="caution">
    <text evidence="2">The sequence shown here is derived from an EMBL/GenBank/DDBJ whole genome shotgun (WGS) entry which is preliminary data.</text>
</comment>
<protein>
    <submittedName>
        <fullName evidence="2">Uncharacterized protein</fullName>
    </submittedName>
</protein>